<dbReference type="AlphaFoldDB" id="A0A1Y1KTQ9"/>
<evidence type="ECO:0000313" key="2">
    <source>
        <dbReference type="EMBL" id="JAV63085.1"/>
    </source>
</evidence>
<dbReference type="EMBL" id="GEZM01077979">
    <property type="protein sequence ID" value="JAV63085.1"/>
    <property type="molecule type" value="Transcribed_RNA"/>
</dbReference>
<organism evidence="2">
    <name type="scientific">Photinus pyralis</name>
    <name type="common">Common eastern firefly</name>
    <name type="synonym">Lampyris pyralis</name>
    <dbReference type="NCBI Taxonomy" id="7054"/>
    <lineage>
        <taxon>Eukaryota</taxon>
        <taxon>Metazoa</taxon>
        <taxon>Ecdysozoa</taxon>
        <taxon>Arthropoda</taxon>
        <taxon>Hexapoda</taxon>
        <taxon>Insecta</taxon>
        <taxon>Pterygota</taxon>
        <taxon>Neoptera</taxon>
        <taxon>Endopterygota</taxon>
        <taxon>Coleoptera</taxon>
        <taxon>Polyphaga</taxon>
        <taxon>Elateriformia</taxon>
        <taxon>Elateroidea</taxon>
        <taxon>Lampyridae</taxon>
        <taxon>Lampyrinae</taxon>
        <taxon>Photinus</taxon>
    </lineage>
</organism>
<evidence type="ECO:0000313" key="3">
    <source>
        <dbReference type="EMBL" id="KAB0792870.1"/>
    </source>
</evidence>
<dbReference type="EMBL" id="VVIM01000010">
    <property type="protein sequence ID" value="KAB0792870.1"/>
    <property type="molecule type" value="Genomic_DNA"/>
</dbReference>
<sequence length="105" mass="12058">MATRAVYGFSLAIVTLLVLETFADSFVCDIKKRYRENKCNYCACTTALKKELQFSCTKMGCPNGEYAKLRNCDPTIPSPYKNCWCFQRWGTICEIPKNNLQSYNL</sequence>
<feature type="signal peptide" evidence="1">
    <location>
        <begin position="1"/>
        <end position="25"/>
    </location>
</feature>
<reference evidence="2" key="1">
    <citation type="journal article" date="2016" name="Sci. Rep.">
        <title>Molecular characterization of firefly nuptial gifts: a multi-omics approach sheds light on postcopulatory sexual selection.</title>
        <authorList>
            <person name="Al-Wathiqui N."/>
            <person name="Fallon T.R."/>
            <person name="South A."/>
            <person name="Weng J.K."/>
            <person name="Lewis S.M."/>
        </authorList>
    </citation>
    <scope>NUCLEOTIDE SEQUENCE</scope>
</reference>
<reference evidence="3" key="3">
    <citation type="submission" date="2019-08" db="EMBL/GenBank/DDBJ databases">
        <authorList>
            <consortium name="Photinus pyralis genome working group"/>
            <person name="Fallon T.R."/>
            <person name="Sander Lower S.E."/>
            <person name="Weng J.-K."/>
        </authorList>
    </citation>
    <scope>NUCLEOTIDE SEQUENCE</scope>
    <source>
        <strain evidence="3">1611_PpyrPB1</strain>
        <tissue evidence="3">Whole body</tissue>
    </source>
</reference>
<protein>
    <submittedName>
        <fullName evidence="2">Uncharacterized protein</fullName>
    </submittedName>
</protein>
<gene>
    <name evidence="4" type="ORF">PPYR_01498</name>
    <name evidence="3" type="ORF">PPYR_14829</name>
</gene>
<name>A0A1Y1KTQ9_PHOPY</name>
<keyword evidence="5" id="KW-1185">Reference proteome</keyword>
<dbReference type="EMBL" id="VVIM01000001">
    <property type="protein sequence ID" value="KAB0804528.1"/>
    <property type="molecule type" value="Genomic_DNA"/>
</dbReference>
<proteinExistence type="predicted"/>
<evidence type="ECO:0000313" key="4">
    <source>
        <dbReference type="EMBL" id="KAB0804528.1"/>
    </source>
</evidence>
<keyword evidence="1" id="KW-0732">Signal</keyword>
<reference evidence="3 5" key="2">
    <citation type="journal article" date="2018" name="Elife">
        <title>Firefly genomes illuminate parallel origins of bioluminescence in beetles.</title>
        <authorList>
            <person name="Fallon T.R."/>
            <person name="Lower S.E."/>
            <person name="Chang C.H."/>
            <person name="Bessho-Uehara M."/>
            <person name="Martin G.J."/>
            <person name="Bewick A.J."/>
            <person name="Behringer M."/>
            <person name="Debat H.J."/>
            <person name="Wong I."/>
            <person name="Day J.C."/>
            <person name="Suvorov A."/>
            <person name="Silva C.J."/>
            <person name="Stanger-Hall K.F."/>
            <person name="Hall D.W."/>
            <person name="Schmitz R.J."/>
            <person name="Nelson D.R."/>
            <person name="Lewis S.M."/>
            <person name="Shigenobu S."/>
            <person name="Bybee S.M."/>
            <person name="Larracuente A.M."/>
            <person name="Oba Y."/>
            <person name="Weng J.K."/>
        </authorList>
    </citation>
    <scope>NUCLEOTIDE SEQUENCE [LARGE SCALE GENOMIC DNA]</scope>
    <source>
        <strain evidence="3">1611_PpyrPB1</strain>
        <tissue evidence="3">Whole body</tissue>
    </source>
</reference>
<evidence type="ECO:0000256" key="1">
    <source>
        <dbReference type="SAM" id="SignalP"/>
    </source>
</evidence>
<dbReference type="InParanoid" id="A0A1Y1KTQ9"/>
<dbReference type="Proteomes" id="UP000327044">
    <property type="component" value="Unassembled WGS sequence"/>
</dbReference>
<accession>A0A1Y1KTQ9</accession>
<evidence type="ECO:0000313" key="5">
    <source>
        <dbReference type="Proteomes" id="UP000327044"/>
    </source>
</evidence>
<feature type="chain" id="PRO_5036312523" evidence="1">
    <location>
        <begin position="26"/>
        <end position="105"/>
    </location>
</feature>